<feature type="domain" description="Glycosyltransferase subfamily 4-like N-terminal" evidence="4">
    <location>
        <begin position="12"/>
        <end position="156"/>
    </location>
</feature>
<dbReference type="EC" id="2.4.-.-" evidence="5"/>
<evidence type="ECO:0000256" key="1">
    <source>
        <dbReference type="ARBA" id="ARBA00022676"/>
    </source>
</evidence>
<dbReference type="InterPro" id="IPR001296">
    <property type="entry name" value="Glyco_trans_1"/>
</dbReference>
<protein>
    <submittedName>
        <fullName evidence="5">Glycosyltransferase family 4 protein</fullName>
        <ecNumber evidence="5">2.4.-.-</ecNumber>
    </submittedName>
</protein>
<evidence type="ECO:0000259" key="4">
    <source>
        <dbReference type="Pfam" id="PF13439"/>
    </source>
</evidence>
<keyword evidence="1 5" id="KW-0328">Glycosyltransferase</keyword>
<accession>A0AAU7DY57</accession>
<dbReference type="PANTHER" id="PTHR12526">
    <property type="entry name" value="GLYCOSYLTRANSFERASE"/>
    <property type="match status" value="1"/>
</dbReference>
<evidence type="ECO:0000313" key="5">
    <source>
        <dbReference type="EMBL" id="XBH22634.1"/>
    </source>
</evidence>
<keyword evidence="2 5" id="KW-0808">Transferase</keyword>
<proteinExistence type="predicted"/>
<dbReference type="Gene3D" id="3.40.50.2000">
    <property type="entry name" value="Glycogen Phosphorylase B"/>
    <property type="match status" value="2"/>
</dbReference>
<dbReference type="PANTHER" id="PTHR12526:SF510">
    <property type="entry name" value="D-INOSITOL 3-PHOSPHATE GLYCOSYLTRANSFERASE"/>
    <property type="match status" value="1"/>
</dbReference>
<sequence length="363" mass="38697">MRIIQIMGTSSGGVAQHVQQITQGLSEKLAGTGEVQVASPSELVTRFSNFARHIPLEISDRPQRSDIKIVQQIRRIALGADVLHAHGLRAAALTALALQGRPRSKRPVFVATLHNLPVGSAKIQAISSVLERIVAHQADAVLGVSMDIVDRMAKLRAKNTARALVPAPALPQVMLNRDQVRQNLGIKDDGKLLVTVARLAPQKGLDTLVQAAALFNADSDLDVHWVVAGDGPLLESTQKRIDELGAPVTMLGRRSDIADLMNAADVVVSTAVWEGQPIAVQEALSLGAAIVATDAGGTREVTDDAAVITEIGNPVAMHDRIKELLESPAMLSALRGRAQRRKDELPSLEAVLASLLEVYGIRG</sequence>
<evidence type="ECO:0000259" key="3">
    <source>
        <dbReference type="Pfam" id="PF00534"/>
    </source>
</evidence>
<dbReference type="SUPFAM" id="SSF53756">
    <property type="entry name" value="UDP-Glycosyltransferase/glycogen phosphorylase"/>
    <property type="match status" value="1"/>
</dbReference>
<reference evidence="5" key="1">
    <citation type="submission" date="2024-02" db="EMBL/GenBank/DDBJ databases">
        <title>Tomenella chthoni gen. nov. sp. nov., a member of the family Jonesiaceae isolated from bat guano.</title>
        <authorList>
            <person name="Miller S.L."/>
            <person name="King J."/>
            <person name="Sankaranarayanan K."/>
            <person name="Lawson P.A."/>
        </authorList>
    </citation>
    <scope>NUCLEOTIDE SEQUENCE</scope>
    <source>
        <strain evidence="5">BS-20</strain>
    </source>
</reference>
<evidence type="ECO:0000256" key="2">
    <source>
        <dbReference type="ARBA" id="ARBA00022679"/>
    </source>
</evidence>
<dbReference type="EMBL" id="CP146203">
    <property type="protein sequence ID" value="XBH22634.1"/>
    <property type="molecule type" value="Genomic_DNA"/>
</dbReference>
<dbReference type="InterPro" id="IPR028098">
    <property type="entry name" value="Glyco_trans_4-like_N"/>
</dbReference>
<dbReference type="CDD" id="cd03801">
    <property type="entry name" value="GT4_PimA-like"/>
    <property type="match status" value="1"/>
</dbReference>
<name>A0AAU7DY57_9MICO</name>
<dbReference type="Pfam" id="PF00534">
    <property type="entry name" value="Glycos_transf_1"/>
    <property type="match status" value="1"/>
</dbReference>
<gene>
    <name evidence="5" type="ORF">V5R04_05285</name>
</gene>
<dbReference type="AlphaFoldDB" id="A0AAU7DY57"/>
<dbReference type="GO" id="GO:0016757">
    <property type="term" value="F:glycosyltransferase activity"/>
    <property type="evidence" value="ECO:0007669"/>
    <property type="project" value="UniProtKB-KW"/>
</dbReference>
<dbReference type="Pfam" id="PF13439">
    <property type="entry name" value="Glyco_transf_4"/>
    <property type="match status" value="1"/>
</dbReference>
<organism evidence="5">
    <name type="scientific">Jonesiaceae bacterium BS-20</name>
    <dbReference type="NCBI Taxonomy" id="3120821"/>
    <lineage>
        <taxon>Bacteria</taxon>
        <taxon>Bacillati</taxon>
        <taxon>Actinomycetota</taxon>
        <taxon>Actinomycetes</taxon>
        <taxon>Micrococcales</taxon>
        <taxon>Jonesiaceae</taxon>
    </lineage>
</organism>
<feature type="domain" description="Glycosyl transferase family 1" evidence="3">
    <location>
        <begin position="177"/>
        <end position="339"/>
    </location>
</feature>